<dbReference type="Proteomes" id="UP001596119">
    <property type="component" value="Unassembled WGS sequence"/>
</dbReference>
<gene>
    <name evidence="4" type="ORF">ACFQH9_14165</name>
</gene>
<dbReference type="PANTHER" id="PTHR35526:SF3">
    <property type="entry name" value="ANTI-SIGMA-F FACTOR RSBW"/>
    <property type="match status" value="1"/>
</dbReference>
<dbReference type="Gene3D" id="3.30.565.10">
    <property type="entry name" value="Histidine kinase-like ATPase, C-terminal domain"/>
    <property type="match status" value="1"/>
</dbReference>
<dbReference type="EMBL" id="JBHSQK010000032">
    <property type="protein sequence ID" value="MFC5949417.1"/>
    <property type="molecule type" value="Genomic_DNA"/>
</dbReference>
<dbReference type="InterPro" id="IPR003594">
    <property type="entry name" value="HATPase_dom"/>
</dbReference>
<dbReference type="PANTHER" id="PTHR35526">
    <property type="entry name" value="ANTI-SIGMA-F FACTOR RSBW-RELATED"/>
    <property type="match status" value="1"/>
</dbReference>
<evidence type="ECO:0000313" key="4">
    <source>
        <dbReference type="EMBL" id="MFC5949417.1"/>
    </source>
</evidence>
<dbReference type="InterPro" id="IPR036890">
    <property type="entry name" value="HATPase_C_sf"/>
</dbReference>
<keyword evidence="1" id="KW-0418">Kinase</keyword>
<feature type="domain" description="Histidine kinase/HSP90-like ATPase" evidence="3">
    <location>
        <begin position="201"/>
        <end position="311"/>
    </location>
</feature>
<evidence type="ECO:0000313" key="5">
    <source>
        <dbReference type="Proteomes" id="UP001596119"/>
    </source>
</evidence>
<evidence type="ECO:0000256" key="1">
    <source>
        <dbReference type="ARBA" id="ARBA00022527"/>
    </source>
</evidence>
<proteinExistence type="predicted"/>
<reference evidence="5" key="1">
    <citation type="journal article" date="2019" name="Int. J. Syst. Evol. Microbiol.">
        <title>The Global Catalogue of Microorganisms (GCM) 10K type strain sequencing project: providing services to taxonomists for standard genome sequencing and annotation.</title>
        <authorList>
            <consortium name="The Broad Institute Genomics Platform"/>
            <consortium name="The Broad Institute Genome Sequencing Center for Infectious Disease"/>
            <person name="Wu L."/>
            <person name="Ma J."/>
        </authorList>
    </citation>
    <scope>NUCLEOTIDE SEQUENCE [LARGE SCALE GENOMIC DNA]</scope>
    <source>
        <strain evidence="5">CGMCC 4.7397</strain>
    </source>
</reference>
<evidence type="ECO:0000259" key="3">
    <source>
        <dbReference type="Pfam" id="PF13581"/>
    </source>
</evidence>
<keyword evidence="4" id="KW-0547">Nucleotide-binding</keyword>
<organism evidence="4 5">
    <name type="scientific">Pseudonocardia lutea</name>
    <dbReference type="NCBI Taxonomy" id="2172015"/>
    <lineage>
        <taxon>Bacteria</taxon>
        <taxon>Bacillati</taxon>
        <taxon>Actinomycetota</taxon>
        <taxon>Actinomycetes</taxon>
        <taxon>Pseudonocardiales</taxon>
        <taxon>Pseudonocardiaceae</taxon>
        <taxon>Pseudonocardia</taxon>
    </lineage>
</organism>
<keyword evidence="1" id="KW-0808">Transferase</keyword>
<evidence type="ECO:0000256" key="2">
    <source>
        <dbReference type="SAM" id="MobiDB-lite"/>
    </source>
</evidence>
<name>A0ABW1I701_9PSEU</name>
<protein>
    <submittedName>
        <fullName evidence="4">ATP-binding protein</fullName>
    </submittedName>
</protein>
<dbReference type="CDD" id="cd16936">
    <property type="entry name" value="HATPase_RsbW-like"/>
    <property type="match status" value="1"/>
</dbReference>
<comment type="caution">
    <text evidence="4">The sequence shown here is derived from an EMBL/GenBank/DDBJ whole genome shotgun (WGS) entry which is preliminary data.</text>
</comment>
<dbReference type="InterPro" id="IPR050267">
    <property type="entry name" value="Anti-sigma-factor_SerPK"/>
</dbReference>
<dbReference type="SUPFAM" id="SSF55874">
    <property type="entry name" value="ATPase domain of HSP90 chaperone/DNA topoisomerase II/histidine kinase"/>
    <property type="match status" value="1"/>
</dbReference>
<keyword evidence="4" id="KW-0067">ATP-binding</keyword>
<dbReference type="RefSeq" id="WP_379566524.1">
    <property type="nucleotide sequence ID" value="NZ_JBHSQK010000032.1"/>
</dbReference>
<dbReference type="Pfam" id="PF13581">
    <property type="entry name" value="HATPase_c_2"/>
    <property type="match status" value="1"/>
</dbReference>
<keyword evidence="5" id="KW-1185">Reference proteome</keyword>
<accession>A0ABW1I701</accession>
<dbReference type="GO" id="GO:0005524">
    <property type="term" value="F:ATP binding"/>
    <property type="evidence" value="ECO:0007669"/>
    <property type="project" value="UniProtKB-KW"/>
</dbReference>
<sequence>MDQQTVQGAARQQPDGMVHEGVPYREPALLARELRAPVDRALREGGRVVAVLDDPNRHALEDLLGSAAEAIEWRDPAEVHRVPAFTVATRWARLTRRNPRPEARTTVIAQHLDLPGVDLAHWIRLDAALNVALDGLPVTMLCPCRADADLELLLRVSHPALRVDGQSLPTGTLRDPTELVAEYPPPPPADLGPPVAELAVALDTLPAVRHLVAETAPRAGLDPERTADLVLAVNEIATNSVEHGPGHGRLRLWTRDGLVAEVYDVGRMAVPFPGIVAPPAAGARGRGLWLASELSDVLQVWSDESGTTVRLLAEAGRAG</sequence>
<feature type="region of interest" description="Disordered" evidence="2">
    <location>
        <begin position="1"/>
        <end position="20"/>
    </location>
</feature>
<keyword evidence="1" id="KW-0723">Serine/threonine-protein kinase</keyword>